<dbReference type="Gene3D" id="3.50.50.60">
    <property type="entry name" value="FAD/NAD(P)-binding domain"/>
    <property type="match status" value="2"/>
</dbReference>
<feature type="domain" description="Glucose-methanol-choline oxidoreductase N-terminal" evidence="6">
    <location>
        <begin position="127"/>
        <end position="323"/>
    </location>
</feature>
<organism evidence="7 8">
    <name type="scientific">Bradyrhizobium zhanjiangense</name>
    <dbReference type="NCBI Taxonomy" id="1325107"/>
    <lineage>
        <taxon>Bacteria</taxon>
        <taxon>Pseudomonadati</taxon>
        <taxon>Pseudomonadota</taxon>
        <taxon>Alphaproteobacteria</taxon>
        <taxon>Hyphomicrobiales</taxon>
        <taxon>Nitrobacteraceae</taxon>
        <taxon>Bradyrhizobium</taxon>
    </lineage>
</organism>
<evidence type="ECO:0000256" key="3">
    <source>
        <dbReference type="ARBA" id="ARBA00022630"/>
    </source>
</evidence>
<comment type="cofactor">
    <cofactor evidence="1">
        <name>FAD</name>
        <dbReference type="ChEBI" id="CHEBI:57692"/>
    </cofactor>
</comment>
<evidence type="ECO:0000259" key="6">
    <source>
        <dbReference type="Pfam" id="PF00732"/>
    </source>
</evidence>
<keyword evidence="3" id="KW-0285">Flavoprotein</keyword>
<name>A0A4Q0Q732_9BRAD</name>
<comment type="similarity">
    <text evidence="2">Belongs to the GMC oxidoreductase family.</text>
</comment>
<dbReference type="Proteomes" id="UP000290174">
    <property type="component" value="Unassembled WGS sequence"/>
</dbReference>
<dbReference type="PANTHER" id="PTHR47470">
    <property type="entry name" value="CHOLESTEROL OXIDASE"/>
    <property type="match status" value="1"/>
</dbReference>
<dbReference type="EMBL" id="RKMK01000082">
    <property type="protein sequence ID" value="RXG84080.1"/>
    <property type="molecule type" value="Genomic_DNA"/>
</dbReference>
<evidence type="ECO:0000313" key="8">
    <source>
        <dbReference type="Proteomes" id="UP000290174"/>
    </source>
</evidence>
<evidence type="ECO:0000256" key="4">
    <source>
        <dbReference type="ARBA" id="ARBA00022827"/>
    </source>
</evidence>
<gene>
    <name evidence="7" type="ORF">EAS61_40010</name>
</gene>
<dbReference type="PANTHER" id="PTHR47470:SF1">
    <property type="entry name" value="FAD-DEPENDENT OXIDOREDUCTASE 2 FAD BINDING DOMAIN-CONTAINING PROTEIN"/>
    <property type="match status" value="1"/>
</dbReference>
<proteinExistence type="inferred from homology"/>
<dbReference type="InterPro" id="IPR036188">
    <property type="entry name" value="FAD/NAD-bd_sf"/>
</dbReference>
<reference evidence="7 8" key="1">
    <citation type="submission" date="2018-11" db="EMBL/GenBank/DDBJ databases">
        <title>Bradyrhizobium sp. nov., isolated from effective nodules of peanut in China.</title>
        <authorList>
            <person name="Li Y."/>
        </authorList>
    </citation>
    <scope>NUCLEOTIDE SEQUENCE [LARGE SCALE GENOMIC DNA]</scope>
    <source>
        <strain evidence="7 8">CCBAU 51770</strain>
    </source>
</reference>
<evidence type="ECO:0000313" key="7">
    <source>
        <dbReference type="EMBL" id="RXG84080.1"/>
    </source>
</evidence>
<evidence type="ECO:0000256" key="5">
    <source>
        <dbReference type="ARBA" id="ARBA00023002"/>
    </source>
</evidence>
<dbReference type="GO" id="GO:0050660">
    <property type="term" value="F:flavin adenine dinucleotide binding"/>
    <property type="evidence" value="ECO:0007669"/>
    <property type="project" value="InterPro"/>
</dbReference>
<keyword evidence="4" id="KW-0274">FAD</keyword>
<sequence length="582" mass="62900">MCPTDSPRELPSALGKQTTWLSCGLESLVDEYPRIANATLQRDGEYDFDVVIVGSGYGGAIAAAELSACTDETGQPLRLCILERGQEYLSGAFPSRQADLAGHVRFMTPDARRQMGAHDGLYDVRSSEDAVTVVASGLGGGSLINAGVMEMPRNEVFREGRWPHAIRVDETLFELAGLLRHSVGARPLPAAHVGLLKKTGQLNRLATTTLLPITVSTSSGPNSAGVLLNECAMCGDCATGCNHGAKNSLDLNLLFLANQSGARLVTGATVLRFAPCTDAGWVVHVNHTDNHLRDRQSTPFQVRTKRLILSAGTLGSTEILLRSQGALRFSAQLGRKFSANGDMLVTAYGLDEVVNAVADETEPPAAAAQKGSGPRAIGPTITAMIDLRTGNPESDLVIQDLAVPGPLRRLFEEAITSFDVLNQLGQRPWRRYERDCPKHDDAAVNRDAVKHSLVLAMIARDDADGELTLGDKALCDDADGLLTVHWPALRMDRRFDEHHRRLKELMAKSRIGGRVVNNLLWRPFAEELERLFGRQRGPLVTVHPSGGARWAMTSARGSLTIAGASSTRVVQARLLCIPAWSF</sequence>
<accession>A0A4Q0Q732</accession>
<dbReference type="GO" id="GO:0016614">
    <property type="term" value="F:oxidoreductase activity, acting on CH-OH group of donors"/>
    <property type="evidence" value="ECO:0007669"/>
    <property type="project" value="InterPro"/>
</dbReference>
<evidence type="ECO:0000256" key="2">
    <source>
        <dbReference type="ARBA" id="ARBA00010790"/>
    </source>
</evidence>
<dbReference type="RefSeq" id="WP_128957296.1">
    <property type="nucleotide sequence ID" value="NZ_RKMK01000082.1"/>
</dbReference>
<comment type="caution">
    <text evidence="7">The sequence shown here is derived from an EMBL/GenBank/DDBJ whole genome shotgun (WGS) entry which is preliminary data.</text>
</comment>
<keyword evidence="5" id="KW-0560">Oxidoreductase</keyword>
<dbReference type="AlphaFoldDB" id="A0A4Q0Q732"/>
<protein>
    <submittedName>
        <fullName evidence="7">GMC family oxidoreductase</fullName>
    </submittedName>
</protein>
<evidence type="ECO:0000256" key="1">
    <source>
        <dbReference type="ARBA" id="ARBA00001974"/>
    </source>
</evidence>
<dbReference type="InterPro" id="IPR000172">
    <property type="entry name" value="GMC_OxRdtase_N"/>
</dbReference>
<dbReference type="InterPro" id="IPR052542">
    <property type="entry name" value="Cholesterol_Oxidase"/>
</dbReference>
<dbReference type="Pfam" id="PF00732">
    <property type="entry name" value="GMC_oxred_N"/>
    <property type="match status" value="1"/>
</dbReference>
<dbReference type="SUPFAM" id="SSF51905">
    <property type="entry name" value="FAD/NAD(P)-binding domain"/>
    <property type="match status" value="1"/>
</dbReference>